<dbReference type="PANTHER" id="PTHR31845:SF39">
    <property type="entry name" value="TRANSCRIPTION FACTOR PBCR-RELATED"/>
    <property type="match status" value="1"/>
</dbReference>
<dbReference type="Pfam" id="PF00172">
    <property type="entry name" value="Zn_clus"/>
    <property type="match status" value="1"/>
</dbReference>
<dbReference type="InterPro" id="IPR051089">
    <property type="entry name" value="prtT"/>
</dbReference>
<dbReference type="VEuPathDB" id="FungiDB:PAAG_06829"/>
<evidence type="ECO:0000256" key="3">
    <source>
        <dbReference type="ARBA" id="ARBA00022833"/>
    </source>
</evidence>
<feature type="region of interest" description="Disordered" evidence="9">
    <location>
        <begin position="1"/>
        <end position="110"/>
    </location>
</feature>
<dbReference type="FunFam" id="4.10.240.10:FF:000003">
    <property type="entry name" value="C6 transcription factor (Leu3)"/>
    <property type="match status" value="1"/>
</dbReference>
<evidence type="ECO:0000256" key="8">
    <source>
        <dbReference type="SAM" id="Coils"/>
    </source>
</evidence>
<protein>
    <recommendedName>
        <fullName evidence="10">Zn(2)-C6 fungal-type domain-containing protein</fullName>
    </recommendedName>
</protein>
<evidence type="ECO:0000256" key="4">
    <source>
        <dbReference type="ARBA" id="ARBA00023015"/>
    </source>
</evidence>
<accession>C1H7T8</accession>
<dbReference type="InterPro" id="IPR007219">
    <property type="entry name" value="XnlR_reg_dom"/>
</dbReference>
<dbReference type="STRING" id="502779.C1H7T8"/>
<dbReference type="KEGG" id="pbl:PAAG_06829"/>
<feature type="coiled-coil region" evidence="8">
    <location>
        <begin position="167"/>
        <end position="194"/>
    </location>
</feature>
<dbReference type="Gene3D" id="4.10.240.10">
    <property type="entry name" value="Zn(2)-C6 fungal-type DNA-binding domain"/>
    <property type="match status" value="1"/>
</dbReference>
<evidence type="ECO:0000259" key="10">
    <source>
        <dbReference type="PROSITE" id="PS50048"/>
    </source>
</evidence>
<evidence type="ECO:0000256" key="7">
    <source>
        <dbReference type="ARBA" id="ARBA00023242"/>
    </source>
</evidence>
<dbReference type="InterPro" id="IPR001138">
    <property type="entry name" value="Zn2Cys6_DnaBD"/>
</dbReference>
<dbReference type="OrthoDB" id="8062037at2759"/>
<keyword evidence="6" id="KW-0804">Transcription</keyword>
<feature type="region of interest" description="Disordered" evidence="9">
    <location>
        <begin position="815"/>
        <end position="857"/>
    </location>
</feature>
<keyword evidence="8" id="KW-0175">Coiled coil</keyword>
<dbReference type="PROSITE" id="PS50048">
    <property type="entry name" value="ZN2_CY6_FUNGAL_2"/>
    <property type="match status" value="1"/>
</dbReference>
<dbReference type="GO" id="GO:0000976">
    <property type="term" value="F:transcription cis-regulatory region binding"/>
    <property type="evidence" value="ECO:0007669"/>
    <property type="project" value="TreeGrafter"/>
</dbReference>
<feature type="region of interest" description="Disordered" evidence="9">
    <location>
        <begin position="195"/>
        <end position="215"/>
    </location>
</feature>
<keyword evidence="2" id="KW-0479">Metal-binding</keyword>
<feature type="domain" description="Zn(2)-C6 fungal-type" evidence="10">
    <location>
        <begin position="125"/>
        <end position="159"/>
    </location>
</feature>
<dbReference type="GO" id="GO:0008270">
    <property type="term" value="F:zinc ion binding"/>
    <property type="evidence" value="ECO:0007669"/>
    <property type="project" value="InterPro"/>
</dbReference>
<keyword evidence="12" id="KW-1185">Reference proteome</keyword>
<dbReference type="GO" id="GO:0005634">
    <property type="term" value="C:nucleus"/>
    <property type="evidence" value="ECO:0007669"/>
    <property type="project" value="UniProtKB-SubCell"/>
</dbReference>
<dbReference type="GO" id="GO:0000981">
    <property type="term" value="F:DNA-binding transcription factor activity, RNA polymerase II-specific"/>
    <property type="evidence" value="ECO:0007669"/>
    <property type="project" value="InterPro"/>
</dbReference>
<evidence type="ECO:0000313" key="12">
    <source>
        <dbReference type="Proteomes" id="UP000002059"/>
    </source>
</evidence>
<gene>
    <name evidence="11" type="ORF">PAAG_06829</name>
</gene>
<feature type="region of interest" description="Disordered" evidence="9">
    <location>
        <begin position="231"/>
        <end position="259"/>
    </location>
</feature>
<keyword evidence="4" id="KW-0805">Transcription regulation</keyword>
<feature type="compositionally biased region" description="Polar residues" evidence="9">
    <location>
        <begin position="34"/>
        <end position="51"/>
    </location>
</feature>
<feature type="compositionally biased region" description="Basic and acidic residues" evidence="9">
    <location>
        <begin position="779"/>
        <end position="791"/>
    </location>
</feature>
<name>C1H7T8_PARBA</name>
<dbReference type="AlphaFoldDB" id="C1H7T8"/>
<evidence type="ECO:0000256" key="6">
    <source>
        <dbReference type="ARBA" id="ARBA00023163"/>
    </source>
</evidence>
<evidence type="ECO:0000256" key="9">
    <source>
        <dbReference type="SAM" id="MobiDB-lite"/>
    </source>
</evidence>
<feature type="compositionally biased region" description="Low complexity" evidence="9">
    <location>
        <begin position="11"/>
        <end position="33"/>
    </location>
</feature>
<keyword evidence="5" id="KW-0238">DNA-binding</keyword>
<dbReference type="InterPro" id="IPR036864">
    <property type="entry name" value="Zn2-C6_fun-type_DNA-bd_sf"/>
</dbReference>
<feature type="region of interest" description="Disordered" evidence="9">
    <location>
        <begin position="776"/>
        <end position="799"/>
    </location>
</feature>
<proteinExistence type="predicted"/>
<comment type="subcellular location">
    <subcellularLocation>
        <location evidence="1">Nucleus</location>
    </subcellularLocation>
</comment>
<dbReference type="SUPFAM" id="SSF57701">
    <property type="entry name" value="Zn2/Cys6 DNA-binding domain"/>
    <property type="match status" value="1"/>
</dbReference>
<sequence length="970" mass="107740">MDADRRAPFRTSAPSQHSSSTPSSEHSIPHTHTYNYDSTKPQSPYSATLGPSTHDDDDDNYDGAHGTKAGTRTTNTAASADDVSNITNTNSINNNNNNNNNNNGAHTVNGNINNDPFLDLKRPRACEACRQLKVRCDPHTEDPDGPCKRCAKANRRCVVTVRTRKRQKKADSRVAELERKIDALTASLQASKTRNDGDIRGVVGDGLESPQVPGAEGLTTSRWLTLRPDSEGRRSTVGRELGHTPGLVGNKRYSSGNFKPTQETSAILAPLAARSHSPMTEGLSTLHDGTATVPSDHGDGNAPDPWPPLLPLIDRAPKVRYDHEYTDVIDRGIVDQACALKSFNRYVNNISPLFPCVVFPPETTMAEVRRTKPVLFLAILSISIGVFRPEVQVPLLNEVYRVYADQVVVKGSKSLELVQALVISAIWYIPPDHYEEMKFFQLIHIAVAMGMDLGMNRRTKSKSKSMGMWRDIVGKKAVMLDPDAPETRRAWLGCYFMSVNVSMSLRRPLLTRWHPYMDQCLEILGTSPDAFPSDKALIHWAKLAHIGEEILFQFSMDDPVTNVDITDPKIQYALKGFERRLEKWRKGVPSECYSPVMHHYELIINLYMHEIGMHADHNIDDFKPPFANSLDSQTSVDLGTPAHVAALTVCLTSIHEAFETIFSIDNPMLQCLPTIHFVRTAYASVALIKLYTAASHPSTRLGQVFNPTHFKIEHLLDKLIQHLKGSGDHERGRVSARFSLMLGMLKVWFVKRGEGKQMTIGSGHCFFQPRDLRAYTAPDRGRSEPESEYQKKPPHSAESTHLYLLSQADVGRPEIKTRSENNPNHDQNVHSPQESRLSPLTQPSVSPQSAHIDTRDARALPIQPTTAATVSTTSNTVPNQPRPTYGLSMGMGAFPSASNPPLTSQYLPQIQDRNHGFNPLDSGGLSGLQQAFLLDQDQQMAFQPDEFAVLGAMWDDIFFGFPLDETATPF</sequence>
<dbReference type="EMBL" id="KN294011">
    <property type="protein sequence ID" value="EEH36411.2"/>
    <property type="molecule type" value="Genomic_DNA"/>
</dbReference>
<dbReference type="SMART" id="SM00066">
    <property type="entry name" value="GAL4"/>
    <property type="match status" value="1"/>
</dbReference>
<dbReference type="RefSeq" id="XP_015700463.1">
    <property type="nucleotide sequence ID" value="XM_015846028.1"/>
</dbReference>
<dbReference type="Pfam" id="PF04082">
    <property type="entry name" value="Fungal_trans"/>
    <property type="match status" value="1"/>
</dbReference>
<dbReference type="GO" id="GO:0001216">
    <property type="term" value="F:DNA-binding transcription activator activity"/>
    <property type="evidence" value="ECO:0007669"/>
    <property type="project" value="UniProtKB-ARBA"/>
</dbReference>
<dbReference type="Proteomes" id="UP000002059">
    <property type="component" value="Partially assembled WGS sequence"/>
</dbReference>
<reference evidence="11 12" key="1">
    <citation type="journal article" date="2011" name="PLoS Genet.">
        <title>Comparative genomic analysis of human fungal pathogens causing paracoccidioidomycosis.</title>
        <authorList>
            <person name="Desjardins C.A."/>
            <person name="Champion M.D."/>
            <person name="Holder J.W."/>
            <person name="Muszewska A."/>
            <person name="Goldberg J."/>
            <person name="Bailao A.M."/>
            <person name="Brigido M.M."/>
            <person name="Ferreira M.E."/>
            <person name="Garcia A.M."/>
            <person name="Grynberg M."/>
            <person name="Gujja S."/>
            <person name="Heiman D.I."/>
            <person name="Henn M.R."/>
            <person name="Kodira C.D."/>
            <person name="Leon-Narvaez H."/>
            <person name="Longo L.V."/>
            <person name="Ma L.J."/>
            <person name="Malavazi I."/>
            <person name="Matsuo A.L."/>
            <person name="Morais F.V."/>
            <person name="Pereira M."/>
            <person name="Rodriguez-Brito S."/>
            <person name="Sakthikumar S."/>
            <person name="Salem-Izacc S.M."/>
            <person name="Sykes S.M."/>
            <person name="Teixeira M.M."/>
            <person name="Vallejo M.C."/>
            <person name="Walter M.E."/>
            <person name="Yandava C."/>
            <person name="Young S."/>
            <person name="Zeng Q."/>
            <person name="Zucker J."/>
            <person name="Felipe M.S."/>
            <person name="Goldman G.H."/>
            <person name="Haas B.J."/>
            <person name="McEwen J.G."/>
            <person name="Nino-Vega G."/>
            <person name="Puccia R."/>
            <person name="San-Blas G."/>
            <person name="Soares C.M."/>
            <person name="Birren B.W."/>
            <person name="Cuomo C.A."/>
        </authorList>
    </citation>
    <scope>NUCLEOTIDE SEQUENCE [LARGE SCALE GENOMIC DNA]</scope>
    <source>
        <strain evidence="12">ATCC MYA-826 / Pb01</strain>
    </source>
</reference>
<dbReference type="PROSITE" id="PS00463">
    <property type="entry name" value="ZN2_CY6_FUNGAL_1"/>
    <property type="match status" value="1"/>
</dbReference>
<dbReference type="eggNOG" id="ENOG502QRYY">
    <property type="taxonomic scope" value="Eukaryota"/>
</dbReference>
<organism evidence="11 12">
    <name type="scientific">Paracoccidioides lutzii (strain ATCC MYA-826 / Pb01)</name>
    <name type="common">Paracoccidioides brasiliensis</name>
    <dbReference type="NCBI Taxonomy" id="502779"/>
    <lineage>
        <taxon>Eukaryota</taxon>
        <taxon>Fungi</taxon>
        <taxon>Dikarya</taxon>
        <taxon>Ascomycota</taxon>
        <taxon>Pezizomycotina</taxon>
        <taxon>Eurotiomycetes</taxon>
        <taxon>Eurotiomycetidae</taxon>
        <taxon>Onygenales</taxon>
        <taxon>Ajellomycetaceae</taxon>
        <taxon>Paracoccidioides</taxon>
    </lineage>
</organism>
<keyword evidence="7" id="KW-0539">Nucleus</keyword>
<dbReference type="CDD" id="cd12148">
    <property type="entry name" value="fungal_TF_MHR"/>
    <property type="match status" value="1"/>
</dbReference>
<evidence type="ECO:0000256" key="5">
    <source>
        <dbReference type="ARBA" id="ARBA00023125"/>
    </source>
</evidence>
<evidence type="ECO:0000313" key="11">
    <source>
        <dbReference type="EMBL" id="EEH36411.2"/>
    </source>
</evidence>
<feature type="compositionally biased region" description="Low complexity" evidence="9">
    <location>
        <begin position="85"/>
        <end position="110"/>
    </location>
</feature>
<dbReference type="PANTHER" id="PTHR31845">
    <property type="entry name" value="FINGER DOMAIN PROTEIN, PUTATIVE-RELATED"/>
    <property type="match status" value="1"/>
</dbReference>
<keyword evidence="3" id="KW-0862">Zinc</keyword>
<feature type="compositionally biased region" description="Polar residues" evidence="9">
    <location>
        <begin position="820"/>
        <end position="851"/>
    </location>
</feature>
<evidence type="ECO:0000256" key="2">
    <source>
        <dbReference type="ARBA" id="ARBA00022723"/>
    </source>
</evidence>
<evidence type="ECO:0000256" key="1">
    <source>
        <dbReference type="ARBA" id="ARBA00004123"/>
    </source>
</evidence>
<dbReference type="HOGENOM" id="CLU_006524_0_1_1"/>
<dbReference type="GO" id="GO:0006351">
    <property type="term" value="P:DNA-templated transcription"/>
    <property type="evidence" value="ECO:0007669"/>
    <property type="project" value="InterPro"/>
</dbReference>
<dbReference type="CDD" id="cd00067">
    <property type="entry name" value="GAL4"/>
    <property type="match status" value="1"/>
</dbReference>
<dbReference type="GeneID" id="9094540"/>
<feature type="compositionally biased region" description="Polar residues" evidence="9">
    <location>
        <begin position="70"/>
        <end position="84"/>
    </location>
</feature>